<organism evidence="2">
    <name type="scientific">Vecturithrix granuli</name>
    <dbReference type="NCBI Taxonomy" id="1499967"/>
    <lineage>
        <taxon>Bacteria</taxon>
        <taxon>Candidatus Moduliflexota</taxon>
        <taxon>Candidatus Vecturitrichia</taxon>
        <taxon>Candidatus Vecturitrichales</taxon>
        <taxon>Candidatus Vecturitrichaceae</taxon>
        <taxon>Candidatus Vecturithrix</taxon>
    </lineage>
</organism>
<feature type="transmembrane region" description="Helical" evidence="1">
    <location>
        <begin position="20"/>
        <end position="39"/>
    </location>
</feature>
<keyword evidence="1" id="KW-1133">Transmembrane helix</keyword>
<name>A0A081CAZ1_VECG1</name>
<dbReference type="HOGENOM" id="CLU_1851209_0_0_0"/>
<feature type="transmembrane region" description="Helical" evidence="1">
    <location>
        <begin position="51"/>
        <end position="71"/>
    </location>
</feature>
<keyword evidence="1" id="KW-0472">Membrane</keyword>
<dbReference type="AlphaFoldDB" id="A0A081CAZ1"/>
<protein>
    <submittedName>
        <fullName evidence="2">Uncharacterized protein</fullName>
    </submittedName>
</protein>
<dbReference type="eggNOG" id="ENOG5033HDG">
    <property type="taxonomic scope" value="Bacteria"/>
</dbReference>
<accession>A0A081CAZ1</accession>
<dbReference type="Proteomes" id="UP000030661">
    <property type="component" value="Unassembled WGS sequence"/>
</dbReference>
<gene>
    <name evidence="2" type="ORF">U27_02575</name>
</gene>
<feature type="transmembrane region" description="Helical" evidence="1">
    <location>
        <begin position="83"/>
        <end position="102"/>
    </location>
</feature>
<reference evidence="2" key="1">
    <citation type="journal article" date="2015" name="PeerJ">
        <title>First genomic representation of candidate bacterial phylum KSB3 points to enhanced environmental sensing as a trigger of wastewater bulking.</title>
        <authorList>
            <person name="Sekiguchi Y."/>
            <person name="Ohashi A."/>
            <person name="Parks D.H."/>
            <person name="Yamauchi T."/>
            <person name="Tyson G.W."/>
            <person name="Hugenholtz P."/>
        </authorList>
    </citation>
    <scope>NUCLEOTIDE SEQUENCE [LARGE SCALE GENOMIC DNA]</scope>
</reference>
<proteinExistence type="predicted"/>
<sequence>MKERRLTPWSLLKEPKFVSAMMALAYSLFALTGLIIIFAPPDEVVSRTWVLVGYLVGSFFIIGGLLGALSLHGGEWWIERAGLMFEVGAMLGYVFTFWSLNGNSTTEVYVRTSLSFVVISLLAMRFYKIRGLTLDPTK</sequence>
<evidence type="ECO:0000256" key="1">
    <source>
        <dbReference type="SAM" id="Phobius"/>
    </source>
</evidence>
<evidence type="ECO:0000313" key="2">
    <source>
        <dbReference type="EMBL" id="GAK61746.1"/>
    </source>
</evidence>
<feature type="transmembrane region" description="Helical" evidence="1">
    <location>
        <begin position="108"/>
        <end position="127"/>
    </location>
</feature>
<dbReference type="EMBL" id="DF820483">
    <property type="protein sequence ID" value="GAK61746.1"/>
    <property type="molecule type" value="Genomic_DNA"/>
</dbReference>
<dbReference type="STRING" id="1499967.U27_02575"/>
<keyword evidence="3" id="KW-1185">Reference proteome</keyword>
<evidence type="ECO:0000313" key="3">
    <source>
        <dbReference type="Proteomes" id="UP000030661"/>
    </source>
</evidence>
<keyword evidence="1" id="KW-0812">Transmembrane</keyword>